<dbReference type="EMBL" id="UYJE01002756">
    <property type="protein sequence ID" value="VDI13410.1"/>
    <property type="molecule type" value="Genomic_DNA"/>
</dbReference>
<feature type="non-terminal residue" evidence="2">
    <location>
        <position position="58"/>
    </location>
</feature>
<comment type="caution">
    <text evidence="2">The sequence shown here is derived from an EMBL/GenBank/DDBJ whole genome shotgun (WGS) entry which is preliminary data.</text>
</comment>
<proteinExistence type="predicted"/>
<keyword evidence="1" id="KW-0472">Membrane</keyword>
<keyword evidence="3" id="KW-1185">Reference proteome</keyword>
<gene>
    <name evidence="2" type="ORF">MGAL_10B057051</name>
</gene>
<keyword evidence="1" id="KW-0812">Transmembrane</keyword>
<protein>
    <submittedName>
        <fullName evidence="2">Uncharacterized protein</fullName>
    </submittedName>
</protein>
<evidence type="ECO:0000313" key="2">
    <source>
        <dbReference type="EMBL" id="VDI13410.1"/>
    </source>
</evidence>
<evidence type="ECO:0000256" key="1">
    <source>
        <dbReference type="SAM" id="Phobius"/>
    </source>
</evidence>
<sequence length="58" mass="6675">ILESKLTIRVHITLRAFPIHSYLVVVLFIRPLLFGIAGTITINVYKINDVRIKPLLFD</sequence>
<organism evidence="2 3">
    <name type="scientific">Mytilus galloprovincialis</name>
    <name type="common">Mediterranean mussel</name>
    <dbReference type="NCBI Taxonomy" id="29158"/>
    <lineage>
        <taxon>Eukaryota</taxon>
        <taxon>Metazoa</taxon>
        <taxon>Spiralia</taxon>
        <taxon>Lophotrochozoa</taxon>
        <taxon>Mollusca</taxon>
        <taxon>Bivalvia</taxon>
        <taxon>Autobranchia</taxon>
        <taxon>Pteriomorphia</taxon>
        <taxon>Mytilida</taxon>
        <taxon>Mytiloidea</taxon>
        <taxon>Mytilidae</taxon>
        <taxon>Mytilinae</taxon>
        <taxon>Mytilus</taxon>
    </lineage>
</organism>
<dbReference type="Proteomes" id="UP000596742">
    <property type="component" value="Unassembled WGS sequence"/>
</dbReference>
<name>A0A8B6D112_MYTGA</name>
<accession>A0A8B6D112</accession>
<keyword evidence="1" id="KW-1133">Transmembrane helix</keyword>
<feature type="non-terminal residue" evidence="2">
    <location>
        <position position="1"/>
    </location>
</feature>
<reference evidence="2" key="1">
    <citation type="submission" date="2018-11" db="EMBL/GenBank/DDBJ databases">
        <authorList>
            <person name="Alioto T."/>
            <person name="Alioto T."/>
        </authorList>
    </citation>
    <scope>NUCLEOTIDE SEQUENCE</scope>
</reference>
<evidence type="ECO:0000313" key="3">
    <source>
        <dbReference type="Proteomes" id="UP000596742"/>
    </source>
</evidence>
<dbReference type="AlphaFoldDB" id="A0A8B6D112"/>
<feature type="transmembrane region" description="Helical" evidence="1">
    <location>
        <begin position="20"/>
        <end position="45"/>
    </location>
</feature>